<dbReference type="KEGG" id="clup:CLUP02_09217"/>
<evidence type="ECO:0000313" key="2">
    <source>
        <dbReference type="Proteomes" id="UP000830671"/>
    </source>
</evidence>
<dbReference type="GeneID" id="73343206"/>
<dbReference type="AlphaFoldDB" id="A0A9Q8WHQ8"/>
<dbReference type="RefSeq" id="XP_049145340.1">
    <property type="nucleotide sequence ID" value="XM_049288196.1"/>
</dbReference>
<name>A0A9Q8WHQ8_9PEZI</name>
<gene>
    <name evidence="1" type="ORF">CLUP02_09217</name>
</gene>
<reference evidence="1" key="1">
    <citation type="journal article" date="2021" name="Mol. Plant Microbe Interact.">
        <title>Complete Genome Sequence of the Plant-Pathogenic Fungus Colletotrichum lupini.</title>
        <authorList>
            <person name="Baroncelli R."/>
            <person name="Pensec F."/>
            <person name="Da Lio D."/>
            <person name="Boufleur T."/>
            <person name="Vicente I."/>
            <person name="Sarrocco S."/>
            <person name="Picot A."/>
            <person name="Baraldi E."/>
            <person name="Sukno S."/>
            <person name="Thon M."/>
            <person name="Le Floch G."/>
        </authorList>
    </citation>
    <scope>NUCLEOTIDE SEQUENCE</scope>
    <source>
        <strain evidence="1">IMI 504893</strain>
    </source>
</reference>
<proteinExistence type="predicted"/>
<sequence length="75" mass="8311">MRSTEEAHHDAVGFLCSVLLSDNVFSFDPEHSSSHWMMIKIGLHCQSRIPSSHRAFRLSLPKTKFAEGAKASPGT</sequence>
<evidence type="ECO:0000313" key="1">
    <source>
        <dbReference type="EMBL" id="UQC83721.1"/>
    </source>
</evidence>
<organism evidence="1 2">
    <name type="scientific">Colletotrichum lupini</name>
    <dbReference type="NCBI Taxonomy" id="145971"/>
    <lineage>
        <taxon>Eukaryota</taxon>
        <taxon>Fungi</taxon>
        <taxon>Dikarya</taxon>
        <taxon>Ascomycota</taxon>
        <taxon>Pezizomycotina</taxon>
        <taxon>Sordariomycetes</taxon>
        <taxon>Hypocreomycetidae</taxon>
        <taxon>Glomerellales</taxon>
        <taxon>Glomerellaceae</taxon>
        <taxon>Colletotrichum</taxon>
        <taxon>Colletotrichum acutatum species complex</taxon>
    </lineage>
</organism>
<accession>A0A9Q8WHQ8</accession>
<dbReference type="EMBL" id="CP019476">
    <property type="protein sequence ID" value="UQC83721.1"/>
    <property type="molecule type" value="Genomic_DNA"/>
</dbReference>
<protein>
    <submittedName>
        <fullName evidence="1">Uncharacterized protein</fullName>
    </submittedName>
</protein>
<keyword evidence="2" id="KW-1185">Reference proteome</keyword>
<dbReference type="Proteomes" id="UP000830671">
    <property type="component" value="Chromosome 4"/>
</dbReference>